<gene>
    <name evidence="2" type="ORF">B4915_13895</name>
</gene>
<dbReference type="EMBL" id="MWZD01000024">
    <property type="protein sequence ID" value="PRI10012.1"/>
    <property type="molecule type" value="Genomic_DNA"/>
</dbReference>
<feature type="compositionally biased region" description="Basic and acidic residues" evidence="1">
    <location>
        <begin position="63"/>
        <end position="75"/>
    </location>
</feature>
<name>A0A2S9QKA6_9MICO</name>
<evidence type="ECO:0000313" key="3">
    <source>
        <dbReference type="Proteomes" id="UP000238650"/>
    </source>
</evidence>
<dbReference type="AlphaFoldDB" id="A0A2S9QKA6"/>
<evidence type="ECO:0000313" key="2">
    <source>
        <dbReference type="EMBL" id="PRI10012.1"/>
    </source>
</evidence>
<feature type="compositionally biased region" description="Acidic residues" evidence="1">
    <location>
        <begin position="7"/>
        <end position="18"/>
    </location>
</feature>
<dbReference type="RefSeq" id="WP_105806429.1">
    <property type="nucleotide sequence ID" value="NZ_MWZD01000024.1"/>
</dbReference>
<dbReference type="Proteomes" id="UP000238650">
    <property type="component" value="Unassembled WGS sequence"/>
</dbReference>
<feature type="region of interest" description="Disordered" evidence="1">
    <location>
        <begin position="1"/>
        <end position="75"/>
    </location>
</feature>
<accession>A0A2S9QKA6</accession>
<reference evidence="2 3" key="1">
    <citation type="journal article" date="2017" name="New Microbes New Infect">
        <title>Genome sequence of 'Leucobacter massiliensis' sp. nov. isolated from human pharynx after travel to the 2014 Hajj.</title>
        <authorList>
            <person name="Leangapichart T."/>
            <person name="Gautret P."/>
            <person name="Nguyen T.T."/>
            <person name="Armstrong N."/>
            <person name="Rolain J.M."/>
        </authorList>
    </citation>
    <scope>NUCLEOTIDE SEQUENCE [LARGE SCALE GENOMIC DNA]</scope>
    <source>
        <strain evidence="2 3">122RC15</strain>
    </source>
</reference>
<comment type="caution">
    <text evidence="2">The sequence shown here is derived from an EMBL/GenBank/DDBJ whole genome shotgun (WGS) entry which is preliminary data.</text>
</comment>
<dbReference type="OrthoDB" id="4991287at2"/>
<organism evidence="2 3">
    <name type="scientific">Leucobacter massiliensis</name>
    <dbReference type="NCBI Taxonomy" id="1686285"/>
    <lineage>
        <taxon>Bacteria</taxon>
        <taxon>Bacillati</taxon>
        <taxon>Actinomycetota</taxon>
        <taxon>Actinomycetes</taxon>
        <taxon>Micrococcales</taxon>
        <taxon>Microbacteriaceae</taxon>
        <taxon>Leucobacter</taxon>
    </lineage>
</organism>
<proteinExistence type="predicted"/>
<keyword evidence="3" id="KW-1185">Reference proteome</keyword>
<protein>
    <submittedName>
        <fullName evidence="2">Uncharacterized protein</fullName>
    </submittedName>
</protein>
<sequence length="75" mass="8133">MAQPWEPNDEKDENEELAITEHRDAAEPAVTAEDEQAVEVAEPDPRAALDALGEDVASSPARRGHEDPEISAERG</sequence>
<evidence type="ECO:0000256" key="1">
    <source>
        <dbReference type="SAM" id="MobiDB-lite"/>
    </source>
</evidence>